<feature type="domain" description="Follistatin-like" evidence="2">
    <location>
        <begin position="377"/>
        <end position="402"/>
    </location>
</feature>
<gene>
    <name evidence="4" type="ORF">g.16361</name>
    <name evidence="3" type="ORF">g.16362</name>
</gene>
<organism evidence="3">
    <name type="scientific">Clastoptera arizonana</name>
    <name type="common">Arizona spittle bug</name>
    <dbReference type="NCBI Taxonomy" id="38151"/>
    <lineage>
        <taxon>Eukaryota</taxon>
        <taxon>Metazoa</taxon>
        <taxon>Ecdysozoa</taxon>
        <taxon>Arthropoda</taxon>
        <taxon>Hexapoda</taxon>
        <taxon>Insecta</taxon>
        <taxon>Pterygota</taxon>
        <taxon>Neoptera</taxon>
        <taxon>Paraneoptera</taxon>
        <taxon>Hemiptera</taxon>
        <taxon>Auchenorrhyncha</taxon>
        <taxon>Cercopoidea</taxon>
        <taxon>Clastopteridae</taxon>
        <taxon>Clastoptera</taxon>
    </lineage>
</organism>
<dbReference type="SMART" id="SM00274">
    <property type="entry name" value="FOLN"/>
    <property type="match status" value="7"/>
</dbReference>
<dbReference type="EMBL" id="GEDC01029235">
    <property type="protein sequence ID" value="JAS08063.1"/>
    <property type="molecule type" value="Transcribed_RNA"/>
</dbReference>
<sequence>KHYHVLPRPMSAVDIQTQEPSLNVLRFKMQVFKFLSTVLLVILIPCCLGSTTLQRCGNTFCMPDETCEVACLYGSNCPQPRCVPGPNYPVIQSRELCGGKVCKSNEFCLTIRINCRGNSSSTCIAPPPMCVARKSKHTEVKPVIVVNPCTNVQCQPGYTCQPRSNCNQKCPEKNFECVPINPCSYTICAAGYECIVDDSNPTTSLCVPTNPCTVTTCRPGFTCQVVAVNCLVAPCPPPYAQCVPVDPCFYQNCADGYECVRSETNPSEAVCVLKNPCALVTCREDYTCNVVTLNCFVAPCPPPYAECVPASPCAYTTCNPGYECITNPKNPLEALCVLQDPCVTCQCGPGYTCNAVTQPCLGSSCRPPSPKCVPSNPCVYTNCAPGYVCSQCQDDPNKAECVLDPCSVSRCPSSTSCQACTTFCSSPPCARPSPRCLETNPCDPNPCRYGDSCSVDENNVAVCYR</sequence>
<name>A0A1B6C3I7_9HEMI</name>
<feature type="non-terminal residue" evidence="3">
    <location>
        <position position="1"/>
    </location>
</feature>
<evidence type="ECO:0000259" key="2">
    <source>
        <dbReference type="SMART" id="SM00274"/>
    </source>
</evidence>
<proteinExistence type="predicted"/>
<evidence type="ECO:0000313" key="3">
    <source>
        <dbReference type="EMBL" id="JAS08063.1"/>
    </source>
</evidence>
<feature type="domain" description="Follistatin-like" evidence="2">
    <location>
        <begin position="312"/>
        <end position="337"/>
    </location>
</feature>
<keyword evidence="1" id="KW-1133">Transmembrane helix</keyword>
<evidence type="ECO:0000256" key="1">
    <source>
        <dbReference type="SAM" id="Phobius"/>
    </source>
</evidence>
<keyword evidence="1" id="KW-0812">Transmembrane</keyword>
<dbReference type="InterPro" id="IPR003645">
    <property type="entry name" value="Fol_N"/>
</dbReference>
<feature type="domain" description="Follistatin-like" evidence="2">
    <location>
        <begin position="182"/>
        <end position="207"/>
    </location>
</feature>
<feature type="transmembrane region" description="Helical" evidence="1">
    <location>
        <begin position="31"/>
        <end position="53"/>
    </location>
</feature>
<feature type="domain" description="Follistatin-like" evidence="2">
    <location>
        <begin position="148"/>
        <end position="171"/>
    </location>
</feature>
<dbReference type="AlphaFoldDB" id="A0A1B6C3I7"/>
<feature type="domain" description="Follistatin-like" evidence="2">
    <location>
        <begin position="247"/>
        <end position="272"/>
    </location>
</feature>
<accession>A0A1B6C3I7</accession>
<reference evidence="3" key="1">
    <citation type="submission" date="2015-12" db="EMBL/GenBank/DDBJ databases">
        <title>De novo transcriptome assembly of four potential Pierce s Disease insect vectors from Arizona vineyards.</title>
        <authorList>
            <person name="Tassone E.E."/>
        </authorList>
    </citation>
    <scope>NUCLEOTIDE SEQUENCE</scope>
</reference>
<feature type="domain" description="Follistatin-like" evidence="2">
    <location>
        <begin position="341"/>
        <end position="373"/>
    </location>
</feature>
<feature type="domain" description="Follistatin-like" evidence="2">
    <location>
        <begin position="441"/>
        <end position="464"/>
    </location>
</feature>
<evidence type="ECO:0000313" key="4">
    <source>
        <dbReference type="EMBL" id="JAS26479.1"/>
    </source>
</evidence>
<keyword evidence="1" id="KW-0472">Membrane</keyword>
<dbReference type="EMBL" id="GEDC01010819">
    <property type="protein sequence ID" value="JAS26479.1"/>
    <property type="molecule type" value="Transcribed_RNA"/>
</dbReference>
<protein>
    <recommendedName>
        <fullName evidence="2">Follistatin-like domain-containing protein</fullName>
    </recommendedName>
</protein>